<organism evidence="1 2">
    <name type="scientific">Araneus ventricosus</name>
    <name type="common">Orbweaver spider</name>
    <name type="synonym">Epeira ventricosa</name>
    <dbReference type="NCBI Taxonomy" id="182803"/>
    <lineage>
        <taxon>Eukaryota</taxon>
        <taxon>Metazoa</taxon>
        <taxon>Ecdysozoa</taxon>
        <taxon>Arthropoda</taxon>
        <taxon>Chelicerata</taxon>
        <taxon>Arachnida</taxon>
        <taxon>Araneae</taxon>
        <taxon>Araneomorphae</taxon>
        <taxon>Entelegynae</taxon>
        <taxon>Araneoidea</taxon>
        <taxon>Araneidae</taxon>
        <taxon>Araneus</taxon>
    </lineage>
</organism>
<proteinExistence type="predicted"/>
<evidence type="ECO:0000313" key="2">
    <source>
        <dbReference type="Proteomes" id="UP000499080"/>
    </source>
</evidence>
<gene>
    <name evidence="1" type="ORF">AVEN_114091_1</name>
</gene>
<dbReference type="AlphaFoldDB" id="A0A4Y2RTM3"/>
<comment type="caution">
    <text evidence="1">The sequence shown here is derived from an EMBL/GenBank/DDBJ whole genome shotgun (WGS) entry which is preliminary data.</text>
</comment>
<protein>
    <submittedName>
        <fullName evidence="1">Uncharacterized protein</fullName>
    </submittedName>
</protein>
<dbReference type="EMBL" id="BGPR01018425">
    <property type="protein sequence ID" value="GBN79128.1"/>
    <property type="molecule type" value="Genomic_DNA"/>
</dbReference>
<name>A0A4Y2RTM3_ARAVE</name>
<evidence type="ECO:0000313" key="1">
    <source>
        <dbReference type="EMBL" id="GBN79128.1"/>
    </source>
</evidence>
<reference evidence="1 2" key="1">
    <citation type="journal article" date="2019" name="Sci. Rep.">
        <title>Orb-weaving spider Araneus ventricosus genome elucidates the spidroin gene catalogue.</title>
        <authorList>
            <person name="Kono N."/>
            <person name="Nakamura H."/>
            <person name="Ohtoshi R."/>
            <person name="Moran D.A.P."/>
            <person name="Shinohara A."/>
            <person name="Yoshida Y."/>
            <person name="Fujiwara M."/>
            <person name="Mori M."/>
            <person name="Tomita M."/>
            <person name="Arakawa K."/>
        </authorList>
    </citation>
    <scope>NUCLEOTIDE SEQUENCE [LARGE SCALE GENOMIC DNA]</scope>
</reference>
<keyword evidence="2" id="KW-1185">Reference proteome</keyword>
<accession>A0A4Y2RTM3</accession>
<sequence>MGAFLRKRTQLVCSSSGISIVSIYSGGSGDAVPPRTCYIFASVQVLSHSVISALNLHVIAHRIENSAIDTVRFIKYMDIQLTLRP</sequence>
<dbReference type="Proteomes" id="UP000499080">
    <property type="component" value="Unassembled WGS sequence"/>
</dbReference>